<accession>A0AC61T7H7</accession>
<gene>
    <name evidence="1" type="ORF">FJ659_15315</name>
</gene>
<evidence type="ECO:0000313" key="1">
    <source>
        <dbReference type="EMBL" id="TPV44565.1"/>
    </source>
</evidence>
<name>A0AC61T7H7_9BACI</name>
<keyword evidence="2" id="KW-1185">Reference proteome</keyword>
<evidence type="ECO:0000313" key="2">
    <source>
        <dbReference type="Proteomes" id="UP000317636"/>
    </source>
</evidence>
<protein>
    <submittedName>
        <fullName evidence="1">Uncharacterized protein</fullName>
    </submittedName>
</protein>
<dbReference type="Proteomes" id="UP000317636">
    <property type="component" value="Unassembled WGS sequence"/>
</dbReference>
<sequence length="222" mass="25661">MDNIIITSLIGAGGVISGAVVTAVMNYKNNQLNSKNERMKWYSNSFLQNKVDVISKCQLNLAKTINVIEYFCGDTGRSEMKESLNLKYANPYQEPKVWKFDYREITEKNKEDYIELTNSKAREMETLVAELQESLELIKVYLNDEEAKVIDEISRLIKEINHQLTNTIKKFNVSMEGDELASILNAYSHFDGFYAAIISEKRKTLKIISKHLYPEQLREIEK</sequence>
<organism evidence="1 2">
    <name type="scientific">Bacillus dicomae</name>
    <dbReference type="NCBI Taxonomy" id="3088378"/>
    <lineage>
        <taxon>Bacteria</taxon>
        <taxon>Bacillati</taxon>
        <taxon>Bacillota</taxon>
        <taxon>Bacilli</taxon>
        <taxon>Bacillales</taxon>
        <taxon>Bacillaceae</taxon>
        <taxon>Bacillus</taxon>
        <taxon>Bacillus cereus group</taxon>
    </lineage>
</organism>
<comment type="caution">
    <text evidence="1">The sequence shown here is derived from an EMBL/GenBank/DDBJ whole genome shotgun (WGS) entry which is preliminary data.</text>
</comment>
<dbReference type="EMBL" id="VHIV01000002">
    <property type="protein sequence ID" value="TPV44565.1"/>
    <property type="molecule type" value="Genomic_DNA"/>
</dbReference>
<proteinExistence type="predicted"/>
<reference evidence="1" key="1">
    <citation type="submission" date="2019-06" db="EMBL/GenBank/DDBJ databases">
        <title>Draft genome sequence of Bacillus sp. strain MHSD28.</title>
        <authorList>
            <person name="Makuwa S.C."/>
            <person name="Serepa-Dlamini M.H."/>
        </authorList>
    </citation>
    <scope>NUCLEOTIDE SEQUENCE</scope>
    <source>
        <strain evidence="1">MHSD28</strain>
    </source>
</reference>